<name>A0A0M2HFW1_MICTR</name>
<feature type="domain" description="HTH tetR-type" evidence="3">
    <location>
        <begin position="2"/>
        <end position="62"/>
    </location>
</feature>
<dbReference type="OrthoDB" id="7506349at2"/>
<dbReference type="EMBL" id="JYJA01000032">
    <property type="protein sequence ID" value="KJL43170.1"/>
    <property type="molecule type" value="Genomic_DNA"/>
</dbReference>
<proteinExistence type="predicted"/>
<evidence type="ECO:0000259" key="3">
    <source>
        <dbReference type="PROSITE" id="PS50977"/>
    </source>
</evidence>
<keyword evidence="1 2" id="KW-0238">DNA-binding</keyword>
<dbReference type="PROSITE" id="PS50977">
    <property type="entry name" value="HTH_TETR_2"/>
    <property type="match status" value="1"/>
</dbReference>
<dbReference type="Gene3D" id="1.10.357.10">
    <property type="entry name" value="Tetracycline Repressor, domain 2"/>
    <property type="match status" value="1"/>
</dbReference>
<gene>
    <name evidence="4" type="ORF">RS82_01664</name>
</gene>
<dbReference type="RefSeq" id="WP_045298339.1">
    <property type="nucleotide sequence ID" value="NZ_JYJA01000032.1"/>
</dbReference>
<evidence type="ECO:0000256" key="1">
    <source>
        <dbReference type="ARBA" id="ARBA00023125"/>
    </source>
</evidence>
<protein>
    <submittedName>
        <fullName evidence="4">Bacterial regulatory protein, tetR family</fullName>
    </submittedName>
</protein>
<dbReference type="AlphaFoldDB" id="A0A0M2HFW1"/>
<dbReference type="Pfam" id="PF17940">
    <property type="entry name" value="TetR_C_31"/>
    <property type="match status" value="1"/>
</dbReference>
<reference evidence="4 5" key="1">
    <citation type="submission" date="2015-02" db="EMBL/GenBank/DDBJ databases">
        <title>Draft genome sequences of ten Microbacterium spp. with emphasis on heavy metal contaminated environments.</title>
        <authorList>
            <person name="Corretto E."/>
        </authorList>
    </citation>
    <scope>NUCLEOTIDE SEQUENCE [LARGE SCALE GENOMIC DNA]</scope>
    <source>
        <strain evidence="4 5">DSM 8608</strain>
    </source>
</reference>
<dbReference type="InterPro" id="IPR009057">
    <property type="entry name" value="Homeodomain-like_sf"/>
</dbReference>
<feature type="DNA-binding region" description="H-T-H motif" evidence="2">
    <location>
        <begin position="25"/>
        <end position="44"/>
    </location>
</feature>
<keyword evidence="5" id="KW-1185">Reference proteome</keyword>
<evidence type="ECO:0000313" key="5">
    <source>
        <dbReference type="Proteomes" id="UP000034098"/>
    </source>
</evidence>
<evidence type="ECO:0000256" key="2">
    <source>
        <dbReference type="PROSITE-ProRule" id="PRU00335"/>
    </source>
</evidence>
<dbReference type="SUPFAM" id="SSF46689">
    <property type="entry name" value="Homeodomain-like"/>
    <property type="match status" value="1"/>
</dbReference>
<dbReference type="Proteomes" id="UP000034098">
    <property type="component" value="Unassembled WGS sequence"/>
</dbReference>
<dbReference type="Pfam" id="PF00440">
    <property type="entry name" value="TetR_N"/>
    <property type="match status" value="1"/>
</dbReference>
<dbReference type="InterPro" id="IPR041583">
    <property type="entry name" value="TetR_C_31"/>
</dbReference>
<comment type="caution">
    <text evidence="4">The sequence shown here is derived from an EMBL/GenBank/DDBJ whole genome shotgun (WGS) entry which is preliminary data.</text>
</comment>
<accession>A0A0M2HFW1</accession>
<sequence>MTTTRERALDAAVELVGTQGIRALTHARVDAHAGLPRGSTSNHFRTRAALLSGVAEWIAQREAGDLTAVLAQPFDDLEGFIDIFSAGIELLTGPHAVRTRARYALFLEAASDPVLFAPLRAQREGIAAWTRGLLVALGAPHPDAALHAFMAFGDGIILHRLSVDPTAPVRPSVAVAVRGCLTA</sequence>
<organism evidence="4 5">
    <name type="scientific">Microbacterium trichothecenolyticum</name>
    <name type="common">Aureobacterium trichothecenolyticum</name>
    <dbReference type="NCBI Taxonomy" id="69370"/>
    <lineage>
        <taxon>Bacteria</taxon>
        <taxon>Bacillati</taxon>
        <taxon>Actinomycetota</taxon>
        <taxon>Actinomycetes</taxon>
        <taxon>Micrococcales</taxon>
        <taxon>Microbacteriaceae</taxon>
        <taxon>Microbacterium</taxon>
    </lineage>
</organism>
<dbReference type="InterPro" id="IPR001647">
    <property type="entry name" value="HTH_TetR"/>
</dbReference>
<dbReference type="PATRIC" id="fig|69370.6.peg.1694"/>
<evidence type="ECO:0000313" key="4">
    <source>
        <dbReference type="EMBL" id="KJL43170.1"/>
    </source>
</evidence>
<dbReference type="GO" id="GO:0003677">
    <property type="term" value="F:DNA binding"/>
    <property type="evidence" value="ECO:0007669"/>
    <property type="project" value="UniProtKB-UniRule"/>
</dbReference>